<protein>
    <submittedName>
        <fullName evidence="1">Uncharacterized protein</fullName>
    </submittedName>
</protein>
<dbReference type="EMBL" id="UINC01068829">
    <property type="protein sequence ID" value="SVC01734.1"/>
    <property type="molecule type" value="Genomic_DNA"/>
</dbReference>
<dbReference type="AlphaFoldDB" id="A0A382IPL7"/>
<evidence type="ECO:0000313" key="1">
    <source>
        <dbReference type="EMBL" id="SVC01734.1"/>
    </source>
</evidence>
<accession>A0A382IPL7</accession>
<sequence>MLIPIIPAEADSEMVLATCPDVVNTAAALPY</sequence>
<name>A0A382IPL7_9ZZZZ</name>
<proteinExistence type="predicted"/>
<gene>
    <name evidence="1" type="ORF">METZ01_LOCUS254588</name>
</gene>
<reference evidence="1" key="1">
    <citation type="submission" date="2018-05" db="EMBL/GenBank/DDBJ databases">
        <authorList>
            <person name="Lanie J.A."/>
            <person name="Ng W.-L."/>
            <person name="Kazmierczak K.M."/>
            <person name="Andrzejewski T.M."/>
            <person name="Davidsen T.M."/>
            <person name="Wayne K.J."/>
            <person name="Tettelin H."/>
            <person name="Glass J.I."/>
            <person name="Rusch D."/>
            <person name="Podicherti R."/>
            <person name="Tsui H.-C.T."/>
            <person name="Winkler M.E."/>
        </authorList>
    </citation>
    <scope>NUCLEOTIDE SEQUENCE</scope>
</reference>
<organism evidence="1">
    <name type="scientific">marine metagenome</name>
    <dbReference type="NCBI Taxonomy" id="408172"/>
    <lineage>
        <taxon>unclassified sequences</taxon>
        <taxon>metagenomes</taxon>
        <taxon>ecological metagenomes</taxon>
    </lineage>
</organism>